<dbReference type="AlphaFoldDB" id="B2RVB7"/>
<evidence type="ECO:0000313" key="15">
    <source>
        <dbReference type="Proteomes" id="UP000000589"/>
    </source>
</evidence>
<dbReference type="InterPro" id="IPR012292">
    <property type="entry name" value="Globin/Proto"/>
</dbReference>
<keyword evidence="5 9" id="KW-0561">Oxygen transport</keyword>
<evidence type="ECO:0000259" key="10">
    <source>
        <dbReference type="PROSITE" id="PS01033"/>
    </source>
</evidence>
<dbReference type="PROSITE" id="PS01033">
    <property type="entry name" value="GLOBIN"/>
    <property type="match status" value="1"/>
</dbReference>
<evidence type="ECO:0000313" key="13">
    <source>
        <dbReference type="Ensembl" id="ENSMUSP00000102479.2"/>
    </source>
</evidence>
<dbReference type="GeneID" id="436003"/>
<dbReference type="EMBL" id="BC147125">
    <property type="protein sequence ID" value="AAI47126.1"/>
    <property type="molecule type" value="mRNA"/>
</dbReference>
<dbReference type="Pfam" id="PF00042">
    <property type="entry name" value="Globin"/>
    <property type="match status" value="1"/>
</dbReference>
<dbReference type="Gene3D" id="1.10.490.10">
    <property type="entry name" value="Globins"/>
    <property type="match status" value="1"/>
</dbReference>
<comment type="similarity">
    <text evidence="2 9">Belongs to the globin family.</text>
</comment>
<dbReference type="OMA" id="SADAICH"/>
<dbReference type="GO" id="GO:0005833">
    <property type="term" value="C:hemoglobin complex"/>
    <property type="evidence" value="ECO:0000266"/>
    <property type="project" value="GO_Central"/>
</dbReference>
<dbReference type="RefSeq" id="NP_001121158.1">
    <property type="nucleotide sequence ID" value="NM_001127686.1"/>
</dbReference>
<dbReference type="InterPro" id="IPR050056">
    <property type="entry name" value="Hemoglobin_oxygen_transport"/>
</dbReference>
<dbReference type="CDD" id="cd08925">
    <property type="entry name" value="Hb-beta-like"/>
    <property type="match status" value="1"/>
</dbReference>
<dbReference type="PaxDb" id="10090-ENSMUSP00000102479"/>
<dbReference type="Bgee" id="ENSMUSG00000078621">
    <property type="expression patterns" value="Expressed in mesodermal cell in embryo and 9 other cell types or tissues"/>
</dbReference>
<reference evidence="12" key="5">
    <citation type="journal article" date="2019" name="Gene Rep">
        <title>Eutherian third-party data gene collections.</title>
        <authorList>
            <person name="Premzl M."/>
        </authorList>
    </citation>
    <scope>NUCLEOTIDE SEQUENCE</scope>
</reference>
<reference evidence="13 15" key="2">
    <citation type="journal article" date="2009" name="PLoS Biol.">
        <title>Lineage-specific biology revealed by a finished genome assembly of the mouse.</title>
        <authorList>
            <consortium name="Mouse Genome Sequencing Consortium"/>
            <person name="Church D.M."/>
            <person name="Goodstadt L."/>
            <person name="Hillier L.W."/>
            <person name="Zody M.C."/>
            <person name="Goldstein S."/>
            <person name="She X."/>
            <person name="Bult C.J."/>
            <person name="Agarwala R."/>
            <person name="Cherry J.L."/>
            <person name="DiCuccio M."/>
            <person name="Hlavina W."/>
            <person name="Kapustin Y."/>
            <person name="Meric P."/>
            <person name="Maglott D."/>
            <person name="Birtle Z."/>
            <person name="Marques A.C."/>
            <person name="Graves T."/>
            <person name="Zhou S."/>
            <person name="Teague B."/>
            <person name="Potamousis K."/>
            <person name="Churas C."/>
            <person name="Place M."/>
            <person name="Herschleb J."/>
            <person name="Runnheim R."/>
            <person name="Forrest D."/>
            <person name="Amos-Landgraf J."/>
            <person name="Schwartz D.C."/>
            <person name="Cheng Z."/>
            <person name="Lindblad-Toh K."/>
            <person name="Eichler E.E."/>
            <person name="Ponting C.P."/>
        </authorList>
    </citation>
    <scope>NUCLEOTIDE SEQUENCE [LARGE SCALE GENOMIC DNA]</scope>
    <source>
        <strain evidence="13 15">C57BL/6J</strain>
    </source>
</reference>
<evidence type="ECO:0000256" key="8">
    <source>
        <dbReference type="ARBA" id="ARBA00023004"/>
    </source>
</evidence>
<dbReference type="GO" id="GO:0005615">
    <property type="term" value="C:extracellular space"/>
    <property type="evidence" value="ECO:0000266"/>
    <property type="project" value="GO_Central"/>
</dbReference>
<evidence type="ECO:0000256" key="4">
    <source>
        <dbReference type="ARBA" id="ARBA00022617"/>
    </source>
</evidence>
<dbReference type="GO" id="GO:0046872">
    <property type="term" value="F:metal ion binding"/>
    <property type="evidence" value="ECO:0007669"/>
    <property type="project" value="UniProtKB-KW"/>
</dbReference>
<proteinExistence type="evidence at transcript level"/>
<dbReference type="GO" id="GO:0031721">
    <property type="term" value="F:hemoglobin alpha binding"/>
    <property type="evidence" value="ECO:0000318"/>
    <property type="project" value="GO_Central"/>
</dbReference>
<keyword evidence="6" id="KW-0479">Metal-binding</keyword>
<reference evidence="11" key="1">
    <citation type="journal article" date="2004" name="Genome Res.">
        <title>The status, quality, and expansion of the NIH full-length cDNA project: the Mammalian Gene Collection (MGC).</title>
        <authorList>
            <consortium name="The MGC Project Team"/>
            <person name="Gerhard D.S."/>
            <person name="Wagner L."/>
            <person name="Feingold E.A."/>
            <person name="Shenmen C.M."/>
            <person name="Grouse L.H."/>
            <person name="Schuler G."/>
            <person name="Klein S.L."/>
            <person name="Old S."/>
            <person name="Rasooly R."/>
            <person name="Good P."/>
            <person name="Guyer M."/>
            <person name="Peck A.M."/>
            <person name="Derge J.G."/>
            <person name="Lipman D."/>
            <person name="Collins F.S."/>
            <person name="Jang W."/>
            <person name="Sherry S."/>
            <person name="Feolo M."/>
            <person name="Misquitta L."/>
            <person name="Lee E."/>
            <person name="Rotmistrovsky K."/>
            <person name="Greenhut S.F."/>
            <person name="Schaefer C.F."/>
            <person name="Buetow K."/>
            <person name="Bonner T.I."/>
            <person name="Haussler D."/>
            <person name="Kent J."/>
            <person name="Kiekhaus M."/>
            <person name="Furey T."/>
            <person name="Brent M."/>
            <person name="Prange C."/>
            <person name="Schreiber K."/>
            <person name="Shapiro N."/>
            <person name="Bhat N.K."/>
            <person name="Hopkins R.F."/>
            <person name="Hsie F."/>
            <person name="Driscoll T."/>
            <person name="Soares M.B."/>
            <person name="Casavant T.L."/>
            <person name="Scheetz T.E."/>
            <person name="Brown-stein M.J."/>
            <person name="Usdin T.B."/>
            <person name="Toshiyuki S."/>
            <person name="Carninci P."/>
            <person name="Piao Y."/>
            <person name="Dudekula D.B."/>
            <person name="Ko M.S."/>
            <person name="Kawakami K."/>
            <person name="Suzuki Y."/>
            <person name="Sugano S."/>
            <person name="Gruber C.E."/>
            <person name="Smith M.R."/>
            <person name="Simmons B."/>
            <person name="Moore T."/>
            <person name="Waterman R."/>
            <person name="Johnson S.L."/>
            <person name="Ruan Y."/>
            <person name="Wei C.L."/>
            <person name="Mathavan S."/>
            <person name="Gunaratne P.H."/>
            <person name="Wu J."/>
            <person name="Garcia A.M."/>
            <person name="Hulyk S.W."/>
            <person name="Fuh E."/>
            <person name="Yuan Y."/>
            <person name="Sneed A."/>
            <person name="Kowis C."/>
            <person name="Hodgson A."/>
            <person name="Muzny D.M."/>
            <person name="McPherson J."/>
            <person name="Gibbs R.A."/>
            <person name="Fahey J."/>
            <person name="Helton E."/>
            <person name="Ketteman M."/>
            <person name="Madan A."/>
            <person name="Rodrigues S."/>
            <person name="Sanchez A."/>
            <person name="Whiting M."/>
            <person name="Madari A."/>
            <person name="Young A.C."/>
            <person name="Wetherby K.D."/>
            <person name="Granite S.J."/>
            <person name="Kwong P.N."/>
            <person name="Brinkley C.P."/>
            <person name="Pearson R.L."/>
            <person name="Bouffard G.G."/>
            <person name="Blakesly R.W."/>
            <person name="Green E.D."/>
            <person name="Dickson M.C."/>
            <person name="Rodriguez A.C."/>
            <person name="Grimwood J."/>
            <person name="Schmutz J."/>
            <person name="Myers R.M."/>
            <person name="Butterfield Y.S."/>
            <person name="Griffith M."/>
            <person name="Griffith O.L."/>
            <person name="Krzywinski M.I."/>
            <person name="Liao N."/>
            <person name="Morin R."/>
            <person name="Morrin R."/>
            <person name="Palmquist D."/>
            <person name="Petrescu A.S."/>
            <person name="Skalska U."/>
            <person name="Smailus D.E."/>
            <person name="Stott J.M."/>
            <person name="Schnerch A."/>
            <person name="Schein J.E."/>
            <person name="Jones S.J."/>
            <person name="Holt R.A."/>
            <person name="Baross A."/>
            <person name="Marra M.A."/>
            <person name="Clifton S."/>
            <person name="Makowski K.A."/>
            <person name="Bosak S."/>
            <person name="Malek J."/>
        </authorList>
    </citation>
    <scope>NUCLEOTIDE SEQUENCE [LARGE SCALE MRNA]</scope>
    <source>
        <tissue evidence="11">Brain</tissue>
    </source>
</reference>
<name>B2RVB7_MOUSE</name>
<dbReference type="SUPFAM" id="SSF46458">
    <property type="entry name" value="Globin-like"/>
    <property type="match status" value="1"/>
</dbReference>
<keyword evidence="8" id="KW-0408">Iron</keyword>
<dbReference type="VEuPathDB" id="HostDB:ENSMUSG00000078621"/>
<dbReference type="GO" id="GO:0005344">
    <property type="term" value="F:oxygen carrier activity"/>
    <property type="evidence" value="ECO:0000318"/>
    <property type="project" value="GO_Central"/>
</dbReference>
<dbReference type="GO" id="GO:0048821">
    <property type="term" value="P:erythrocyte development"/>
    <property type="evidence" value="ECO:0000318"/>
    <property type="project" value="GO_Central"/>
</dbReference>
<dbReference type="GO" id="GO:0098869">
    <property type="term" value="P:cellular oxidant detoxification"/>
    <property type="evidence" value="ECO:0007669"/>
    <property type="project" value="GOC"/>
</dbReference>
<keyword evidence="4 9" id="KW-0349">Heme</keyword>
<dbReference type="Proteomes" id="UP000000589">
    <property type="component" value="Chromosome 7"/>
</dbReference>
<keyword evidence="15" id="KW-1185">Reference proteome</keyword>
<dbReference type="InterPro" id="IPR002337">
    <property type="entry name" value="Hemoglobin_b"/>
</dbReference>
<reference evidence="13" key="6">
    <citation type="submission" date="2025-05" db="UniProtKB">
        <authorList>
            <consortium name="Ensembl"/>
        </authorList>
    </citation>
    <scope>IDENTIFICATION</scope>
    <source>
        <strain evidence="13">C57BL/6J</strain>
    </source>
</reference>
<evidence type="ECO:0000313" key="12">
    <source>
        <dbReference type="EMBL" id="SAI82196.1"/>
    </source>
</evidence>
<dbReference type="CTD" id="436003"/>
<dbReference type="GeneTree" id="ENSGT00940000156216"/>
<dbReference type="PRINTS" id="PR00814">
    <property type="entry name" value="BETAHAEM"/>
</dbReference>
<dbReference type="GO" id="GO:0031838">
    <property type="term" value="C:haptoglobin-hemoglobin complex"/>
    <property type="evidence" value="ECO:0000266"/>
    <property type="project" value="GO_Central"/>
</dbReference>
<evidence type="ECO:0000256" key="3">
    <source>
        <dbReference type="ARBA" id="ARBA00022448"/>
    </source>
</evidence>
<dbReference type="OrthoDB" id="9886081at2759"/>
<dbReference type="BioGRID-ORCS" id="436003">
    <property type="hits" value="1 hit in 75 CRISPR screens"/>
</dbReference>
<organism evidence="11">
    <name type="scientific">Mus musculus</name>
    <name type="common">Mouse</name>
    <dbReference type="NCBI Taxonomy" id="10090"/>
    <lineage>
        <taxon>Eukaryota</taxon>
        <taxon>Metazoa</taxon>
        <taxon>Chordata</taxon>
        <taxon>Craniata</taxon>
        <taxon>Vertebrata</taxon>
        <taxon>Euteleostomi</taxon>
        <taxon>Mammalia</taxon>
        <taxon>Eutheria</taxon>
        <taxon>Euarchontoglires</taxon>
        <taxon>Glires</taxon>
        <taxon>Rodentia</taxon>
        <taxon>Myomorpha</taxon>
        <taxon>Muroidea</taxon>
        <taxon>Muridae</taxon>
        <taxon>Murinae</taxon>
        <taxon>Mus</taxon>
        <taxon>Mus</taxon>
    </lineage>
</organism>
<dbReference type="EMBL" id="BC147126">
    <property type="protein sequence ID" value="AAI47127.1"/>
    <property type="molecule type" value="mRNA"/>
</dbReference>
<dbReference type="eggNOG" id="KOG3378">
    <property type="taxonomic scope" value="Eukaryota"/>
</dbReference>
<evidence type="ECO:0000256" key="2">
    <source>
        <dbReference type="ARBA" id="ARBA00008705"/>
    </source>
</evidence>
<dbReference type="GO" id="GO:0030492">
    <property type="term" value="F:hemoglobin binding"/>
    <property type="evidence" value="ECO:0000266"/>
    <property type="project" value="GO_Central"/>
</dbReference>
<keyword evidence="3 9" id="KW-0813">Transport</keyword>
<dbReference type="KEGG" id="mmu:436003"/>
<dbReference type="GO" id="GO:0015671">
    <property type="term" value="P:oxygen transport"/>
    <property type="evidence" value="ECO:0000318"/>
    <property type="project" value="GO_Central"/>
</dbReference>
<evidence type="ECO:0000256" key="1">
    <source>
        <dbReference type="ARBA" id="ARBA00003705"/>
    </source>
</evidence>
<evidence type="ECO:0000313" key="11">
    <source>
        <dbReference type="EMBL" id="AAI47126.1"/>
    </source>
</evidence>
<dbReference type="AGR" id="MGI:96025"/>
<evidence type="ECO:0000313" key="14">
    <source>
        <dbReference type="MGI" id="MGI:96025"/>
    </source>
</evidence>
<dbReference type="GO" id="GO:0020037">
    <property type="term" value="F:heme binding"/>
    <property type="evidence" value="ECO:0000318"/>
    <property type="project" value="GO_Central"/>
</dbReference>
<reference evidence="12" key="4">
    <citation type="journal article" date="2016" name="Gene Rep">
        <title>Comparative genomic analysis of eutherian globin genes.</title>
        <authorList>
            <person name="Premzl M."/>
        </authorList>
    </citation>
    <scope>NUCLEOTIDE SEQUENCE</scope>
</reference>
<dbReference type="PANTHER" id="PTHR11442">
    <property type="entry name" value="HEMOGLOBIN FAMILY MEMBER"/>
    <property type="match status" value="1"/>
</dbReference>
<feature type="domain" description="Globin" evidence="10">
    <location>
        <begin position="3"/>
        <end position="147"/>
    </location>
</feature>
<evidence type="ECO:0000256" key="9">
    <source>
        <dbReference type="RuleBase" id="RU000356"/>
    </source>
</evidence>
<dbReference type="PANTHER" id="PTHR11442:SF42">
    <property type="entry name" value="HEMOGLOBIN SUBUNIT BETA"/>
    <property type="match status" value="1"/>
</dbReference>
<dbReference type="EMBL" id="LT548152">
    <property type="protein sequence ID" value="SAI82196.1"/>
    <property type="molecule type" value="Genomic_DNA"/>
</dbReference>
<reference evidence="13" key="3">
    <citation type="journal article" date="2011" name="PLoS Biol.">
        <title>Modernizing reference genome assemblies.</title>
        <authorList>
            <person name="Church D.M."/>
            <person name="Schneider V.A."/>
            <person name="Graves T."/>
            <person name="Auger K."/>
            <person name="Cunningham F."/>
            <person name="Bouk N."/>
            <person name="Chen H.C."/>
            <person name="Agarwala R."/>
            <person name="McLaren W.M."/>
            <person name="Ritchie G.R."/>
            <person name="Albracht D."/>
            <person name="Kremitzki M."/>
            <person name="Rock S."/>
            <person name="Kotkiewicz H."/>
            <person name="Kremitzki C."/>
            <person name="Wollam A."/>
            <person name="Trani L."/>
            <person name="Fulton L."/>
            <person name="Fulton R."/>
            <person name="Matthews L."/>
            <person name="Whitehead S."/>
            <person name="Chow W."/>
            <person name="Torrance J."/>
            <person name="Dunn M."/>
            <person name="Harden G."/>
            <person name="Threadgold G."/>
            <person name="Wood J."/>
            <person name="Collins J."/>
            <person name="Heath P."/>
            <person name="Griffiths G."/>
            <person name="Pelan S."/>
            <person name="Grafham D."/>
            <person name="Eichler E.E."/>
            <person name="Weinstock G."/>
            <person name="Mardis E.R."/>
            <person name="Wilson R.K."/>
            <person name="Howe K."/>
            <person name="Flicek P."/>
            <person name="Hubbard T."/>
        </authorList>
    </citation>
    <scope>NUCLEOTIDE SEQUENCE [LARGE SCALE GENOMIC DNA]</scope>
    <source>
        <strain evidence="13">C57BL/6J</strain>
    </source>
</reference>
<dbReference type="GO" id="GO:0019825">
    <property type="term" value="F:oxygen binding"/>
    <property type="evidence" value="ECO:0000266"/>
    <property type="project" value="GO_Central"/>
</dbReference>
<dbReference type="InterPro" id="IPR009050">
    <property type="entry name" value="Globin-like_sf"/>
</dbReference>
<dbReference type="SMR" id="B2RVB7"/>
<sequence length="147" mass="16613">MVELTAEEKAAITATWTKVKAEELGVESLERILTVYPHTKRYFDHFGDFSFCAATEDNHKLKALGKKMIESFSEDLQSLDNLHYTFASLSELHHDKLHMDPENFKLLGSMIVIVMSPHFGNSFTSALQAAFEKVVAAVADAMAYKYY</sequence>
<comment type="function">
    <text evidence="1">Involved in oxygen transport from the lung to the various peripheral tissues.</text>
</comment>
<dbReference type="HOGENOM" id="CLU_003827_10_0_1"/>
<keyword evidence="7" id="KW-0007">Acetylation</keyword>
<dbReference type="Ensembl" id="ENSMUST00000106866.3">
    <property type="protein sequence ID" value="ENSMUSP00000102479.2"/>
    <property type="gene ID" value="ENSMUSG00000078621.3"/>
</dbReference>
<dbReference type="UCSC" id="uc012frd.1">
    <property type="organism name" value="mouse"/>
</dbReference>
<gene>
    <name evidence="13 14" type="primary">Hbb-bh2</name>
    <name evidence="11" type="synonym">EG436003</name>
    <name evidence="12" type="synonym">Glnb2</name>
    <name evidence="14" type="synonym">Gm5736</name>
</gene>
<evidence type="ECO:0000256" key="5">
    <source>
        <dbReference type="ARBA" id="ARBA00022621"/>
    </source>
</evidence>
<dbReference type="MGI" id="MGI:96025">
    <property type="gene designation" value="Hbb-bh2"/>
</dbReference>
<dbReference type="InterPro" id="IPR000971">
    <property type="entry name" value="Globin"/>
</dbReference>
<protein>
    <submittedName>
        <fullName evidence="12">Globin b2</fullName>
    </submittedName>
    <submittedName>
        <fullName evidence="13">Hemoglobin beta, bh2</fullName>
    </submittedName>
    <submittedName>
        <fullName evidence="11">Predicted gene, EG436003</fullName>
    </submittedName>
</protein>
<accession>B2RVB7</accession>
<evidence type="ECO:0000256" key="7">
    <source>
        <dbReference type="ARBA" id="ARBA00022990"/>
    </source>
</evidence>
<dbReference type="STRING" id="10090.ENSMUSP00000102479"/>
<evidence type="ECO:0000256" key="6">
    <source>
        <dbReference type="ARBA" id="ARBA00022723"/>
    </source>
</evidence>